<protein>
    <submittedName>
        <fullName evidence="1">Molecular chaperone DnaJ</fullName>
    </submittedName>
</protein>
<organism evidence="1 2">
    <name type="scientific">Pelagicoccus albus</name>
    <dbReference type="NCBI Taxonomy" id="415222"/>
    <lineage>
        <taxon>Bacteria</taxon>
        <taxon>Pseudomonadati</taxon>
        <taxon>Verrucomicrobiota</taxon>
        <taxon>Opitutia</taxon>
        <taxon>Puniceicoccales</taxon>
        <taxon>Pelagicoccaceae</taxon>
        <taxon>Pelagicoccus</taxon>
    </lineage>
</organism>
<sequence length="100" mass="11626">MKTERFQTLVSKNPNNELFRFSLAQALIEEEHHEEAIEHLDFCINKKDDWMMAEILKGKSLLALQRNEDAKPSLERALKLAVDQNHEGPEAELRKLLESL</sequence>
<gene>
    <name evidence="1" type="ORF">H5P27_04010</name>
</gene>
<comment type="caution">
    <text evidence="1">The sequence shown here is derived from an EMBL/GenBank/DDBJ whole genome shotgun (WGS) entry which is preliminary data.</text>
</comment>
<dbReference type="Gene3D" id="1.25.40.10">
    <property type="entry name" value="Tetratricopeptide repeat domain"/>
    <property type="match status" value="1"/>
</dbReference>
<dbReference type="SUPFAM" id="SSF48452">
    <property type="entry name" value="TPR-like"/>
    <property type="match status" value="1"/>
</dbReference>
<dbReference type="EMBL" id="JACHVC010000006">
    <property type="protein sequence ID" value="MBC2605201.1"/>
    <property type="molecule type" value="Genomic_DNA"/>
</dbReference>
<dbReference type="Proteomes" id="UP000526501">
    <property type="component" value="Unassembled WGS sequence"/>
</dbReference>
<name>A0A7X1B3Y5_9BACT</name>
<keyword evidence="2" id="KW-1185">Reference proteome</keyword>
<evidence type="ECO:0000313" key="2">
    <source>
        <dbReference type="Proteomes" id="UP000526501"/>
    </source>
</evidence>
<reference evidence="1 2" key="1">
    <citation type="submission" date="2020-07" db="EMBL/GenBank/DDBJ databases">
        <authorList>
            <person name="Feng X."/>
        </authorList>
    </citation>
    <scope>NUCLEOTIDE SEQUENCE [LARGE SCALE GENOMIC DNA]</scope>
    <source>
        <strain evidence="1 2">JCM23202</strain>
    </source>
</reference>
<accession>A0A7X1B3Y5</accession>
<evidence type="ECO:0000313" key="1">
    <source>
        <dbReference type="EMBL" id="MBC2605201.1"/>
    </source>
</evidence>
<proteinExistence type="predicted"/>
<dbReference type="InterPro" id="IPR011990">
    <property type="entry name" value="TPR-like_helical_dom_sf"/>
</dbReference>
<dbReference type="RefSeq" id="WP_185659089.1">
    <property type="nucleotide sequence ID" value="NZ_CAWPOO010000006.1"/>
</dbReference>
<dbReference type="AlphaFoldDB" id="A0A7X1B3Y5"/>